<reference evidence="1 2" key="1">
    <citation type="journal article" date="2022" name="G3 (Bethesda)">
        <title>Whole-genome sequence and methylome profiling of the almond [Prunus dulcis (Mill.) D.A. Webb] cultivar 'Nonpareil'.</title>
        <authorList>
            <person name="D'Amico-Willman K.M."/>
            <person name="Ouma W.Z."/>
            <person name="Meulia T."/>
            <person name="Sideli G.M."/>
            <person name="Gradziel T.M."/>
            <person name="Fresnedo-Ramirez J."/>
        </authorList>
    </citation>
    <scope>NUCLEOTIDE SEQUENCE [LARGE SCALE GENOMIC DNA]</scope>
    <source>
        <strain evidence="1">Clone GOH B32 T37-40</strain>
    </source>
</reference>
<name>A0AAD4VI27_PRUDU</name>
<dbReference type="EMBL" id="JAJFAZ020000006">
    <property type="protein sequence ID" value="KAI5325353.1"/>
    <property type="molecule type" value="Genomic_DNA"/>
</dbReference>
<gene>
    <name evidence="1" type="ORF">L3X38_034427</name>
</gene>
<evidence type="ECO:0000313" key="1">
    <source>
        <dbReference type="EMBL" id="KAI5325353.1"/>
    </source>
</evidence>
<organism evidence="1 2">
    <name type="scientific">Prunus dulcis</name>
    <name type="common">Almond</name>
    <name type="synonym">Amygdalus dulcis</name>
    <dbReference type="NCBI Taxonomy" id="3755"/>
    <lineage>
        <taxon>Eukaryota</taxon>
        <taxon>Viridiplantae</taxon>
        <taxon>Streptophyta</taxon>
        <taxon>Embryophyta</taxon>
        <taxon>Tracheophyta</taxon>
        <taxon>Spermatophyta</taxon>
        <taxon>Magnoliopsida</taxon>
        <taxon>eudicotyledons</taxon>
        <taxon>Gunneridae</taxon>
        <taxon>Pentapetalae</taxon>
        <taxon>rosids</taxon>
        <taxon>fabids</taxon>
        <taxon>Rosales</taxon>
        <taxon>Rosaceae</taxon>
        <taxon>Amygdaloideae</taxon>
        <taxon>Amygdaleae</taxon>
        <taxon>Prunus</taxon>
    </lineage>
</organism>
<dbReference type="Proteomes" id="UP001054821">
    <property type="component" value="Chromosome 6"/>
</dbReference>
<proteinExistence type="predicted"/>
<accession>A0AAD4VI27</accession>
<comment type="caution">
    <text evidence="1">The sequence shown here is derived from an EMBL/GenBank/DDBJ whole genome shotgun (WGS) entry which is preliminary data.</text>
</comment>
<dbReference type="AlphaFoldDB" id="A0AAD4VI27"/>
<sequence length="77" mass="8718">MALLPIDHPRCSKSQRYSGQWIGDKREMKDNCVRIATDRLMYYLHFMDDGCKGVLWVSDALTRASKAAADLGSHTSK</sequence>
<keyword evidence="2" id="KW-1185">Reference proteome</keyword>
<protein>
    <submittedName>
        <fullName evidence="1">Uncharacterized protein</fullName>
    </submittedName>
</protein>
<evidence type="ECO:0000313" key="2">
    <source>
        <dbReference type="Proteomes" id="UP001054821"/>
    </source>
</evidence>